<dbReference type="Proteomes" id="UP001485459">
    <property type="component" value="Chromosome"/>
</dbReference>
<organism evidence="2 3">
    <name type="scientific">Chitinophaga pollutisoli</name>
    <dbReference type="NCBI Taxonomy" id="3133966"/>
    <lineage>
        <taxon>Bacteria</taxon>
        <taxon>Pseudomonadati</taxon>
        <taxon>Bacteroidota</taxon>
        <taxon>Chitinophagia</taxon>
        <taxon>Chitinophagales</taxon>
        <taxon>Chitinophagaceae</taxon>
        <taxon>Chitinophaga</taxon>
    </lineage>
</organism>
<dbReference type="SUPFAM" id="SSF47413">
    <property type="entry name" value="lambda repressor-like DNA-binding domains"/>
    <property type="match status" value="1"/>
</dbReference>
<dbReference type="Gene3D" id="1.10.260.40">
    <property type="entry name" value="lambda repressor-like DNA-binding domains"/>
    <property type="match status" value="1"/>
</dbReference>
<evidence type="ECO:0000313" key="3">
    <source>
        <dbReference type="Proteomes" id="UP001485459"/>
    </source>
</evidence>
<dbReference type="InterPro" id="IPR001387">
    <property type="entry name" value="Cro/C1-type_HTH"/>
</dbReference>
<sequence length="128" mass="15021">MKIGDNIREIREFEKNLKRDYVAEQLNITTRAYANIENNIADITLSRLSEIAKIFGCSPLYILKYCRLKQDFYNTIHNNNGNQGLITIDQSQIKGRDLLYQLQRELIESQRKRIDLLEALLKANNIDF</sequence>
<evidence type="ECO:0000259" key="1">
    <source>
        <dbReference type="PROSITE" id="PS50943"/>
    </source>
</evidence>
<keyword evidence="3" id="KW-1185">Reference proteome</keyword>
<protein>
    <submittedName>
        <fullName evidence="2">Helix-turn-helix transcriptional regulator</fullName>
    </submittedName>
</protein>
<proteinExistence type="predicted"/>
<dbReference type="PROSITE" id="PS50943">
    <property type="entry name" value="HTH_CROC1"/>
    <property type="match status" value="1"/>
</dbReference>
<dbReference type="EMBL" id="CP149822">
    <property type="protein sequence ID" value="WZN42074.1"/>
    <property type="molecule type" value="Genomic_DNA"/>
</dbReference>
<name>A0ABZ2YRI0_9BACT</name>
<evidence type="ECO:0000313" key="2">
    <source>
        <dbReference type="EMBL" id="WZN42074.1"/>
    </source>
</evidence>
<dbReference type="Pfam" id="PF01381">
    <property type="entry name" value="HTH_3"/>
    <property type="match status" value="1"/>
</dbReference>
<gene>
    <name evidence="2" type="ORF">WJU16_03365</name>
</gene>
<dbReference type="SMART" id="SM00530">
    <property type="entry name" value="HTH_XRE"/>
    <property type="match status" value="1"/>
</dbReference>
<dbReference type="InterPro" id="IPR010982">
    <property type="entry name" value="Lambda_DNA-bd_dom_sf"/>
</dbReference>
<accession>A0ABZ2YRI0</accession>
<dbReference type="CDD" id="cd00093">
    <property type="entry name" value="HTH_XRE"/>
    <property type="match status" value="1"/>
</dbReference>
<feature type="domain" description="HTH cro/C1-type" evidence="1">
    <location>
        <begin position="7"/>
        <end position="62"/>
    </location>
</feature>
<dbReference type="RefSeq" id="WP_341836913.1">
    <property type="nucleotide sequence ID" value="NZ_CP149822.1"/>
</dbReference>
<reference evidence="3" key="1">
    <citation type="submission" date="2024-03" db="EMBL/GenBank/DDBJ databases">
        <title>Chitinophaga horti sp. nov., isolated from garden soil.</title>
        <authorList>
            <person name="Lee D.S."/>
            <person name="Han D.M."/>
            <person name="Baek J.H."/>
            <person name="Choi D.G."/>
            <person name="Jeon J.H."/>
            <person name="Jeon C.O."/>
        </authorList>
    </citation>
    <scope>NUCLEOTIDE SEQUENCE [LARGE SCALE GENOMIC DNA]</scope>
    <source>
        <strain evidence="3">GPA1</strain>
    </source>
</reference>